<gene>
    <name evidence="1" type="ORF">H8S84_04095</name>
</gene>
<proteinExistence type="predicted"/>
<dbReference type="AlphaFoldDB" id="A0A923N4H5"/>
<dbReference type="EMBL" id="JACRVF010000001">
    <property type="protein sequence ID" value="MBC5992014.1"/>
    <property type="molecule type" value="Genomic_DNA"/>
</dbReference>
<keyword evidence="2" id="KW-1185">Reference proteome</keyword>
<dbReference type="RefSeq" id="WP_187065980.1">
    <property type="nucleotide sequence ID" value="NZ_JACRVF010000001.1"/>
</dbReference>
<evidence type="ECO:0000313" key="1">
    <source>
        <dbReference type="EMBL" id="MBC5992014.1"/>
    </source>
</evidence>
<dbReference type="Proteomes" id="UP000603640">
    <property type="component" value="Unassembled WGS sequence"/>
</dbReference>
<evidence type="ECO:0008006" key="3">
    <source>
        <dbReference type="Google" id="ProtNLM"/>
    </source>
</evidence>
<reference evidence="1" key="1">
    <citation type="submission" date="2020-08" db="EMBL/GenBank/DDBJ databases">
        <title>Pontibacter sp. SD6 16S ribosomal RNA gene Genome sequencing and assembly.</title>
        <authorList>
            <person name="Kang M."/>
        </authorList>
    </citation>
    <scope>NUCLEOTIDE SEQUENCE</scope>
    <source>
        <strain evidence="1">SD6</strain>
    </source>
</reference>
<sequence length="138" mass="16076">METLELAIAWEKEYVTMRYCSGEHFIWNEWRGAIASVELREAMIFSCDFILKNNVELILADYTLMIAPSLDDQVWIANHTAELLQHSKLRKVANIMAQDMFQQLAIHTIYGMASEVPLPCESRDFVTRTDALKWLFMK</sequence>
<comment type="caution">
    <text evidence="1">The sequence shown here is derived from an EMBL/GenBank/DDBJ whole genome shotgun (WGS) entry which is preliminary data.</text>
</comment>
<accession>A0A923N4H5</accession>
<evidence type="ECO:0000313" key="2">
    <source>
        <dbReference type="Proteomes" id="UP000603640"/>
    </source>
</evidence>
<name>A0A923N4H5_9BACT</name>
<protein>
    <recommendedName>
        <fullName evidence="3">STAS/SEC14 domain-containing protein</fullName>
    </recommendedName>
</protein>
<organism evidence="1 2">
    <name type="scientific">Pontibacter cellulosilyticus</name>
    <dbReference type="NCBI Taxonomy" id="1720253"/>
    <lineage>
        <taxon>Bacteria</taxon>
        <taxon>Pseudomonadati</taxon>
        <taxon>Bacteroidota</taxon>
        <taxon>Cytophagia</taxon>
        <taxon>Cytophagales</taxon>
        <taxon>Hymenobacteraceae</taxon>
        <taxon>Pontibacter</taxon>
    </lineage>
</organism>